<keyword evidence="1" id="KW-1133">Transmembrane helix</keyword>
<comment type="caution">
    <text evidence="2">The sequence shown here is derived from an EMBL/GenBank/DDBJ whole genome shotgun (WGS) entry which is preliminary data.</text>
</comment>
<keyword evidence="1" id="KW-0472">Membrane</keyword>
<sequence>MFIIQNRTMCSTISFSCSYIQNRTITMCVINFFCCFFFQFIQF</sequence>
<dbReference type="Gramene" id="rna13435">
    <property type="protein sequence ID" value="RHN65581.1"/>
    <property type="gene ID" value="gene13435"/>
</dbReference>
<dbReference type="EMBL" id="PSQE01000003">
    <property type="protein sequence ID" value="RHN65581.1"/>
    <property type="molecule type" value="Genomic_DNA"/>
</dbReference>
<proteinExistence type="predicted"/>
<name>A0A396IL79_MEDTR</name>
<protein>
    <recommendedName>
        <fullName evidence="3">Transmembrane protein</fullName>
    </recommendedName>
</protein>
<dbReference type="AlphaFoldDB" id="A0A396IL79"/>
<feature type="transmembrane region" description="Helical" evidence="1">
    <location>
        <begin position="20"/>
        <end position="41"/>
    </location>
</feature>
<dbReference type="Proteomes" id="UP000265566">
    <property type="component" value="Chromosome 3"/>
</dbReference>
<gene>
    <name evidence="2" type="ORF">MtrunA17_Chr3g0081431</name>
</gene>
<evidence type="ECO:0000256" key="1">
    <source>
        <dbReference type="SAM" id="Phobius"/>
    </source>
</evidence>
<reference evidence="2" key="1">
    <citation type="journal article" date="2018" name="Nat. Plants">
        <title>Whole-genome landscape of Medicago truncatula symbiotic genes.</title>
        <authorList>
            <person name="Pecrix Y."/>
            <person name="Gamas P."/>
            <person name="Carrere S."/>
        </authorList>
    </citation>
    <scope>NUCLEOTIDE SEQUENCE</scope>
    <source>
        <tissue evidence="2">Leaves</tissue>
    </source>
</reference>
<evidence type="ECO:0008006" key="3">
    <source>
        <dbReference type="Google" id="ProtNLM"/>
    </source>
</evidence>
<accession>A0A396IL79</accession>
<evidence type="ECO:0000313" key="2">
    <source>
        <dbReference type="EMBL" id="RHN65581.1"/>
    </source>
</evidence>
<keyword evidence="1" id="KW-0812">Transmembrane</keyword>
<organism evidence="2">
    <name type="scientific">Medicago truncatula</name>
    <name type="common">Barrel medic</name>
    <name type="synonym">Medicago tribuloides</name>
    <dbReference type="NCBI Taxonomy" id="3880"/>
    <lineage>
        <taxon>Eukaryota</taxon>
        <taxon>Viridiplantae</taxon>
        <taxon>Streptophyta</taxon>
        <taxon>Embryophyta</taxon>
        <taxon>Tracheophyta</taxon>
        <taxon>Spermatophyta</taxon>
        <taxon>Magnoliopsida</taxon>
        <taxon>eudicotyledons</taxon>
        <taxon>Gunneridae</taxon>
        <taxon>Pentapetalae</taxon>
        <taxon>rosids</taxon>
        <taxon>fabids</taxon>
        <taxon>Fabales</taxon>
        <taxon>Fabaceae</taxon>
        <taxon>Papilionoideae</taxon>
        <taxon>50 kb inversion clade</taxon>
        <taxon>NPAAA clade</taxon>
        <taxon>Hologalegina</taxon>
        <taxon>IRL clade</taxon>
        <taxon>Trifolieae</taxon>
        <taxon>Medicago</taxon>
    </lineage>
</organism>